<evidence type="ECO:0000313" key="2">
    <source>
        <dbReference type="EMBL" id="KAF1913972.1"/>
    </source>
</evidence>
<name>A0A6A5QF70_AMPQU</name>
<organism evidence="2 3">
    <name type="scientific">Ampelomyces quisqualis</name>
    <name type="common">Powdery mildew agent</name>
    <dbReference type="NCBI Taxonomy" id="50730"/>
    <lineage>
        <taxon>Eukaryota</taxon>
        <taxon>Fungi</taxon>
        <taxon>Dikarya</taxon>
        <taxon>Ascomycota</taxon>
        <taxon>Pezizomycotina</taxon>
        <taxon>Dothideomycetes</taxon>
        <taxon>Pleosporomycetidae</taxon>
        <taxon>Pleosporales</taxon>
        <taxon>Pleosporineae</taxon>
        <taxon>Phaeosphaeriaceae</taxon>
        <taxon>Ampelomyces</taxon>
    </lineage>
</organism>
<dbReference type="AlphaFoldDB" id="A0A6A5QF70"/>
<proteinExistence type="predicted"/>
<gene>
    <name evidence="2" type="ORF">BDU57DRAFT_558891</name>
</gene>
<reference evidence="2" key="1">
    <citation type="journal article" date="2020" name="Stud. Mycol.">
        <title>101 Dothideomycetes genomes: a test case for predicting lifestyles and emergence of pathogens.</title>
        <authorList>
            <person name="Haridas S."/>
            <person name="Albert R."/>
            <person name="Binder M."/>
            <person name="Bloem J."/>
            <person name="Labutti K."/>
            <person name="Salamov A."/>
            <person name="Andreopoulos B."/>
            <person name="Baker S."/>
            <person name="Barry K."/>
            <person name="Bills G."/>
            <person name="Bluhm B."/>
            <person name="Cannon C."/>
            <person name="Castanera R."/>
            <person name="Culley D."/>
            <person name="Daum C."/>
            <person name="Ezra D."/>
            <person name="Gonzalez J."/>
            <person name="Henrissat B."/>
            <person name="Kuo A."/>
            <person name="Liang C."/>
            <person name="Lipzen A."/>
            <person name="Lutzoni F."/>
            <person name="Magnuson J."/>
            <person name="Mondo S."/>
            <person name="Nolan M."/>
            <person name="Ohm R."/>
            <person name="Pangilinan J."/>
            <person name="Park H.-J."/>
            <person name="Ramirez L."/>
            <person name="Alfaro M."/>
            <person name="Sun H."/>
            <person name="Tritt A."/>
            <person name="Yoshinaga Y."/>
            <person name="Zwiers L.-H."/>
            <person name="Turgeon B."/>
            <person name="Goodwin S."/>
            <person name="Spatafora J."/>
            <person name="Crous P."/>
            <person name="Grigoriev I."/>
        </authorList>
    </citation>
    <scope>NUCLEOTIDE SEQUENCE</scope>
    <source>
        <strain evidence="2">HMLAC05119</strain>
    </source>
</reference>
<evidence type="ECO:0000256" key="1">
    <source>
        <dbReference type="SAM" id="MobiDB-lite"/>
    </source>
</evidence>
<evidence type="ECO:0000313" key="3">
    <source>
        <dbReference type="Proteomes" id="UP000800096"/>
    </source>
</evidence>
<dbReference type="EMBL" id="ML979138">
    <property type="protein sequence ID" value="KAF1913972.1"/>
    <property type="molecule type" value="Genomic_DNA"/>
</dbReference>
<dbReference type="OrthoDB" id="5368934at2759"/>
<sequence>MSEFKTALKAYDLDVALALDRSDPCLVIDVAHNESGQLVPSLQRVIEQVDKYFHDSHAPTFTATKLYVIGQWNLTTTELQGEALPEVESIKKRTDSVKKWAEATAKICNLLEQMGNLEELTWISGLPFTSVVFEKLPTTLKKLVIDVGEPVRLEQDGDVLHKSFITQNELKPLKEQVKLKELRLFRVRDSVQSIVWETVFRNTSEGSMRVLDVQMAAAPIVRSERWKKAKDVAGLTVPTESANSMEYKGKDGKGVLHYSIGTGEYLDDFCIRKARIASGLDEATPLPLWCLKLDGFVIDYLPFQHELSSIVLLACGDNCIDSGLRAPKTSRAPHNKWSRAVNNAVSHCLIQWPNWTGIFDDHGDQRSRLGAVVSQEMALSTPAAEFSPSPIAPLTKETLDMKAMDEALTDPMQSDYFLGSPILKSSAAQTPLGATSNKSERGSDVPTPTLGSLTAYSPISVSTDTNVVVVDGANDALSPTSTLGSFEHITPSKSIDEALDMATNGPDAPATDKNSTPKTSSTFAHKVRRSYDWLTRSST</sequence>
<keyword evidence="3" id="KW-1185">Reference proteome</keyword>
<feature type="region of interest" description="Disordered" evidence="1">
    <location>
        <begin position="495"/>
        <end position="524"/>
    </location>
</feature>
<accession>A0A6A5QF70</accession>
<dbReference type="Proteomes" id="UP000800096">
    <property type="component" value="Unassembled WGS sequence"/>
</dbReference>
<protein>
    <submittedName>
        <fullName evidence="2">Uncharacterized protein</fullName>
    </submittedName>
</protein>
<feature type="compositionally biased region" description="Polar residues" evidence="1">
    <location>
        <begin position="512"/>
        <end position="523"/>
    </location>
</feature>